<dbReference type="Pfam" id="PF10074">
    <property type="entry name" value="RovC_DNA-bd"/>
    <property type="match status" value="1"/>
</dbReference>
<evidence type="ECO:0000313" key="2">
    <source>
        <dbReference type="EMBL" id="KRR25248.1"/>
    </source>
</evidence>
<evidence type="ECO:0000259" key="1">
    <source>
        <dbReference type="Pfam" id="PF10074"/>
    </source>
</evidence>
<protein>
    <recommendedName>
        <fullName evidence="1">T6SS Transcription factor RovC-like DNA binding domain-containing protein</fullName>
    </recommendedName>
</protein>
<reference evidence="2 3" key="1">
    <citation type="submission" date="2014-03" db="EMBL/GenBank/DDBJ databases">
        <title>Bradyrhizobium valentinum sp. nov., isolated from effective nodules of Lupinus mariae-josephae, a lupine endemic of basic-lime soils in Eastern Spain.</title>
        <authorList>
            <person name="Duran D."/>
            <person name="Rey L."/>
            <person name="Navarro A."/>
            <person name="Busquets A."/>
            <person name="Imperial J."/>
            <person name="Ruiz-Argueso T."/>
        </authorList>
    </citation>
    <scope>NUCLEOTIDE SEQUENCE [LARGE SCALE GENOMIC DNA]</scope>
    <source>
        <strain evidence="2 3">CCBAU 23086</strain>
    </source>
</reference>
<proteinExistence type="predicted"/>
<sequence length="131" mass="14525">MLKGQGSHVAVELHDATPLTRPSRIVFELDGLDDLNGQTERLKTLQRFMKPPPRSDGGSSFANDERLYHALVALDASMAGKTYRQIAIAIFGEKRVAEEWGGASQFLKDRTRRLVAKGHELMGGGYRDLLT</sequence>
<feature type="domain" description="T6SS Transcription factor RovC-like DNA binding" evidence="1">
    <location>
        <begin position="42"/>
        <end position="130"/>
    </location>
</feature>
<comment type="caution">
    <text evidence="2">The sequence shown here is derived from an EMBL/GenBank/DDBJ whole genome shotgun (WGS) entry which is preliminary data.</text>
</comment>
<name>A0A0R3N681_9BRAD</name>
<dbReference type="AlphaFoldDB" id="A0A0R3N681"/>
<accession>A0A0R3N681</accession>
<dbReference type="Proteomes" id="UP000051660">
    <property type="component" value="Unassembled WGS sequence"/>
</dbReference>
<dbReference type="InterPro" id="IPR018754">
    <property type="entry name" value="RovC-like_DNA-bd"/>
</dbReference>
<gene>
    <name evidence="2" type="ORF">CQ14_09530</name>
</gene>
<evidence type="ECO:0000313" key="3">
    <source>
        <dbReference type="Proteomes" id="UP000051660"/>
    </source>
</evidence>
<dbReference type="EMBL" id="LLYB01000057">
    <property type="protein sequence ID" value="KRR25248.1"/>
    <property type="molecule type" value="Genomic_DNA"/>
</dbReference>
<organism evidence="2 3">
    <name type="scientific">Bradyrhizobium lablabi</name>
    <dbReference type="NCBI Taxonomy" id="722472"/>
    <lineage>
        <taxon>Bacteria</taxon>
        <taxon>Pseudomonadati</taxon>
        <taxon>Pseudomonadota</taxon>
        <taxon>Alphaproteobacteria</taxon>
        <taxon>Hyphomicrobiales</taxon>
        <taxon>Nitrobacteraceae</taxon>
        <taxon>Bradyrhizobium</taxon>
    </lineage>
</organism>